<sequence length="425" mass="48234">MNKNILKISELSDKIKNHLESTLNFKNISIKGEIANLTFNRSGHIYFSLKDNDSKVDCAIWKTNAYKFVNLNLSEGTEIIALGSISFYKPSGKITFTIVDIKIDGIGELALLYEKRYKELHEKGWFDKENKQPIPNKPNNIGIVTAATGAAVEDLISTMKRRYPLVNIYLFPALVQGESAAFDIANKIKKANNFKIKLDLLIVGRGGGSYEDLWCFNEMPVLEAIHNSIIPIISAVGHEPDNTLADYVADIRASTPTAAAELATPEKDNLIKALNSVQNDFVKVLLNKINILKNNLFNQTSLLKNNIIQKKDKVFNNYNNEVNNFVKNMKYKINYIRNFLINNKKDFQTILKNKIQNNKLVLTNEYEKLKLLNPIKPLEKGFTILKQNDKIIFNIKQIDKNINLNAQLIDGSIDLSVIKIKEEDE</sequence>
<dbReference type="GO" id="GO:0008855">
    <property type="term" value="F:exodeoxyribonuclease VII activity"/>
    <property type="evidence" value="ECO:0007669"/>
    <property type="project" value="UniProtKB-UniRule"/>
</dbReference>
<dbReference type="PATRIC" id="fig|216938.3.peg.580"/>
<dbReference type="AlphaFoldDB" id="A0A1B3SKQ5"/>
<dbReference type="RefSeq" id="WP_069116525.1">
    <property type="nucleotide sequence ID" value="NZ_CP017015.1"/>
</dbReference>
<dbReference type="InterPro" id="IPR020579">
    <property type="entry name" value="Exonuc_VII_lsu_C"/>
</dbReference>
<dbReference type="KEGG" id="shj:SHELI_v1c05680"/>
<dbReference type="Gene3D" id="2.40.50.1010">
    <property type="match status" value="1"/>
</dbReference>
<feature type="domain" description="OB-fold nucleic acid binding" evidence="8">
    <location>
        <begin position="7"/>
        <end position="101"/>
    </location>
</feature>
<name>A0A1B3SKQ5_9MOLU</name>
<keyword evidence="3 5" id="KW-0378">Hydrolase</keyword>
<dbReference type="Pfam" id="PF13742">
    <property type="entry name" value="tRNA_anti_2"/>
    <property type="match status" value="1"/>
</dbReference>
<dbReference type="NCBIfam" id="TIGR00237">
    <property type="entry name" value="xseA"/>
    <property type="match status" value="1"/>
</dbReference>
<dbReference type="InterPro" id="IPR025824">
    <property type="entry name" value="OB-fold_nuc-bd_dom"/>
</dbReference>
<evidence type="ECO:0000256" key="3">
    <source>
        <dbReference type="ARBA" id="ARBA00022801"/>
    </source>
</evidence>
<comment type="subunit">
    <text evidence="5">Heterooligomer composed of large and small subunits.</text>
</comment>
<dbReference type="GO" id="GO:0005737">
    <property type="term" value="C:cytoplasm"/>
    <property type="evidence" value="ECO:0007669"/>
    <property type="project" value="UniProtKB-SubCell"/>
</dbReference>
<comment type="function">
    <text evidence="5">Bidirectionally degrades single-stranded DNA into large acid-insoluble oligonucleotides, which are then degraded further into small acid-soluble oligonucleotides.</text>
</comment>
<dbReference type="Proteomes" id="UP000094378">
    <property type="component" value="Chromosome"/>
</dbReference>
<evidence type="ECO:0000256" key="6">
    <source>
        <dbReference type="RuleBase" id="RU004355"/>
    </source>
</evidence>
<dbReference type="HAMAP" id="MF_00378">
    <property type="entry name" value="Exonuc_7_L"/>
    <property type="match status" value="1"/>
</dbReference>
<keyword evidence="10" id="KW-1185">Reference proteome</keyword>
<comment type="similarity">
    <text evidence="5 6">Belongs to the XseA family.</text>
</comment>
<dbReference type="Pfam" id="PF02601">
    <property type="entry name" value="Exonuc_VII_L"/>
    <property type="match status" value="1"/>
</dbReference>
<dbReference type="STRING" id="216938.SHELI_v1c05680"/>
<dbReference type="CDD" id="cd04489">
    <property type="entry name" value="ExoVII_LU_OBF"/>
    <property type="match status" value="1"/>
</dbReference>
<evidence type="ECO:0000313" key="9">
    <source>
        <dbReference type="EMBL" id="AOG60519.1"/>
    </source>
</evidence>
<dbReference type="GO" id="GO:0009318">
    <property type="term" value="C:exodeoxyribonuclease VII complex"/>
    <property type="evidence" value="ECO:0007669"/>
    <property type="project" value="UniProtKB-UniRule"/>
</dbReference>
<dbReference type="EC" id="3.1.11.6" evidence="5"/>
<evidence type="ECO:0000259" key="7">
    <source>
        <dbReference type="Pfam" id="PF02601"/>
    </source>
</evidence>
<keyword evidence="1 5" id="KW-0963">Cytoplasm</keyword>
<evidence type="ECO:0000256" key="2">
    <source>
        <dbReference type="ARBA" id="ARBA00022722"/>
    </source>
</evidence>
<comment type="catalytic activity">
    <reaction evidence="5 6">
        <text>Exonucleolytic cleavage in either 5'- to 3'- or 3'- to 5'-direction to yield nucleoside 5'-phosphates.</text>
        <dbReference type="EC" id="3.1.11.6"/>
    </reaction>
</comment>
<dbReference type="GO" id="GO:0006308">
    <property type="term" value="P:DNA catabolic process"/>
    <property type="evidence" value="ECO:0007669"/>
    <property type="project" value="UniProtKB-UniRule"/>
</dbReference>
<dbReference type="OrthoDB" id="9802795at2"/>
<organism evidence="9 10">
    <name type="scientific">Spiroplasma helicoides</name>
    <dbReference type="NCBI Taxonomy" id="216938"/>
    <lineage>
        <taxon>Bacteria</taxon>
        <taxon>Bacillati</taxon>
        <taxon>Mycoplasmatota</taxon>
        <taxon>Mollicutes</taxon>
        <taxon>Entomoplasmatales</taxon>
        <taxon>Spiroplasmataceae</taxon>
        <taxon>Spiroplasma</taxon>
    </lineage>
</organism>
<feature type="domain" description="Exonuclease VII large subunit C-terminal" evidence="7">
    <location>
        <begin position="125"/>
        <end position="414"/>
    </location>
</feature>
<proteinExistence type="inferred from homology"/>
<evidence type="ECO:0000256" key="1">
    <source>
        <dbReference type="ARBA" id="ARBA00022490"/>
    </source>
</evidence>
<keyword evidence="2 5" id="KW-0540">Nuclease</keyword>
<keyword evidence="4 5" id="KW-0269">Exonuclease</keyword>
<accession>A0A1B3SKQ5</accession>
<dbReference type="PANTHER" id="PTHR30008:SF0">
    <property type="entry name" value="EXODEOXYRIBONUCLEASE 7 LARGE SUBUNIT"/>
    <property type="match status" value="1"/>
</dbReference>
<evidence type="ECO:0000259" key="8">
    <source>
        <dbReference type="Pfam" id="PF13742"/>
    </source>
</evidence>
<dbReference type="EMBL" id="CP017015">
    <property type="protein sequence ID" value="AOG60519.1"/>
    <property type="molecule type" value="Genomic_DNA"/>
</dbReference>
<comment type="subcellular location">
    <subcellularLocation>
        <location evidence="5 6">Cytoplasm</location>
    </subcellularLocation>
</comment>
<dbReference type="InterPro" id="IPR003753">
    <property type="entry name" value="Exonuc_VII_L"/>
</dbReference>
<evidence type="ECO:0000313" key="10">
    <source>
        <dbReference type="Proteomes" id="UP000094378"/>
    </source>
</evidence>
<evidence type="ECO:0000256" key="5">
    <source>
        <dbReference type="HAMAP-Rule" id="MF_00378"/>
    </source>
</evidence>
<dbReference type="GO" id="GO:0003676">
    <property type="term" value="F:nucleic acid binding"/>
    <property type="evidence" value="ECO:0007669"/>
    <property type="project" value="InterPro"/>
</dbReference>
<protein>
    <recommendedName>
        <fullName evidence="5">Exodeoxyribonuclease 7 large subunit</fullName>
        <ecNumber evidence="5">3.1.11.6</ecNumber>
    </recommendedName>
    <alternativeName>
        <fullName evidence="5">Exodeoxyribonuclease VII large subunit</fullName>
        <shortName evidence="5">Exonuclease VII large subunit</shortName>
    </alternativeName>
</protein>
<dbReference type="PANTHER" id="PTHR30008">
    <property type="entry name" value="EXODEOXYRIBONUCLEASE 7 LARGE SUBUNIT"/>
    <property type="match status" value="1"/>
</dbReference>
<gene>
    <name evidence="5 9" type="primary">xseA</name>
    <name evidence="9" type="ORF">SHELI_v1c05680</name>
</gene>
<evidence type="ECO:0000256" key="4">
    <source>
        <dbReference type="ARBA" id="ARBA00022839"/>
    </source>
</evidence>
<reference evidence="9 10" key="1">
    <citation type="submission" date="2016-08" db="EMBL/GenBank/DDBJ databases">
        <title>Complete genome sequence of Spiroplasma helicoides TABS-2 (DSM 22551).</title>
        <authorList>
            <person name="Shen W.-Y."/>
            <person name="Lo W.-S."/>
            <person name="Lai Y.-C."/>
            <person name="Kuo C.-H."/>
        </authorList>
    </citation>
    <scope>NUCLEOTIDE SEQUENCE [LARGE SCALE GENOMIC DNA]</scope>
    <source>
        <strain evidence="9 10">TABS-2</strain>
    </source>
</reference>